<dbReference type="AlphaFoldDB" id="A0A5S9IJ89"/>
<dbReference type="EMBL" id="AP019860">
    <property type="protein sequence ID" value="BBM82070.1"/>
    <property type="molecule type" value="Genomic_DNA"/>
</dbReference>
<dbReference type="Pfam" id="PF07690">
    <property type="entry name" value="MFS_1"/>
    <property type="match status" value="1"/>
</dbReference>
<dbReference type="InterPro" id="IPR005829">
    <property type="entry name" value="Sugar_transporter_CS"/>
</dbReference>
<keyword evidence="3 5" id="KW-1133">Transmembrane helix</keyword>
<dbReference type="PROSITE" id="PS00216">
    <property type="entry name" value="SUGAR_TRANSPORT_1"/>
    <property type="match status" value="1"/>
</dbReference>
<feature type="transmembrane region" description="Helical" evidence="5">
    <location>
        <begin position="99"/>
        <end position="120"/>
    </location>
</feature>
<dbReference type="GO" id="GO:0022857">
    <property type="term" value="F:transmembrane transporter activity"/>
    <property type="evidence" value="ECO:0007669"/>
    <property type="project" value="InterPro"/>
</dbReference>
<keyword evidence="2 5" id="KW-0812">Transmembrane</keyword>
<evidence type="ECO:0000256" key="5">
    <source>
        <dbReference type="SAM" id="Phobius"/>
    </source>
</evidence>
<dbReference type="OrthoDB" id="9816124at2"/>
<comment type="subcellular location">
    <subcellularLocation>
        <location evidence="1">Membrane</location>
        <topology evidence="1">Multi-pass membrane protein</topology>
    </subcellularLocation>
</comment>
<dbReference type="Proteomes" id="UP000326354">
    <property type="component" value="Chromosome"/>
</dbReference>
<dbReference type="InterPro" id="IPR020846">
    <property type="entry name" value="MFS_dom"/>
</dbReference>
<dbReference type="InterPro" id="IPR036259">
    <property type="entry name" value="MFS_trans_sf"/>
</dbReference>
<evidence type="ECO:0000256" key="4">
    <source>
        <dbReference type="ARBA" id="ARBA00023136"/>
    </source>
</evidence>
<dbReference type="PANTHER" id="PTHR23530:SF1">
    <property type="entry name" value="PERMEASE, MAJOR FACILITATOR SUPERFAMILY-RELATED"/>
    <property type="match status" value="1"/>
</dbReference>
<feature type="transmembrane region" description="Helical" evidence="5">
    <location>
        <begin position="12"/>
        <end position="33"/>
    </location>
</feature>
<dbReference type="RefSeq" id="WP_151966326.1">
    <property type="nucleotide sequence ID" value="NZ_AP019860.1"/>
</dbReference>
<organism evidence="7 8">
    <name type="scientific">Uabimicrobium amorphum</name>
    <dbReference type="NCBI Taxonomy" id="2596890"/>
    <lineage>
        <taxon>Bacteria</taxon>
        <taxon>Pseudomonadati</taxon>
        <taxon>Planctomycetota</taxon>
        <taxon>Candidatus Uabimicrobiia</taxon>
        <taxon>Candidatus Uabimicrobiales</taxon>
        <taxon>Candidatus Uabimicrobiaceae</taxon>
        <taxon>Candidatus Uabimicrobium</taxon>
    </lineage>
</organism>
<evidence type="ECO:0000256" key="3">
    <source>
        <dbReference type="ARBA" id="ARBA00022989"/>
    </source>
</evidence>
<feature type="transmembrane region" description="Helical" evidence="5">
    <location>
        <begin position="333"/>
        <end position="356"/>
    </location>
</feature>
<dbReference type="SUPFAM" id="SSF103473">
    <property type="entry name" value="MFS general substrate transporter"/>
    <property type="match status" value="1"/>
</dbReference>
<evidence type="ECO:0000256" key="2">
    <source>
        <dbReference type="ARBA" id="ARBA00022692"/>
    </source>
</evidence>
<protein>
    <submittedName>
        <fullName evidence="7">MFS transporter</fullName>
    </submittedName>
</protein>
<feature type="transmembrane region" description="Helical" evidence="5">
    <location>
        <begin position="218"/>
        <end position="237"/>
    </location>
</feature>
<evidence type="ECO:0000313" key="7">
    <source>
        <dbReference type="EMBL" id="BBM82070.1"/>
    </source>
</evidence>
<dbReference type="InterPro" id="IPR011701">
    <property type="entry name" value="MFS"/>
</dbReference>
<keyword evidence="4 5" id="KW-0472">Membrane</keyword>
<evidence type="ECO:0000259" key="6">
    <source>
        <dbReference type="PROSITE" id="PS50850"/>
    </source>
</evidence>
<dbReference type="InterPro" id="IPR053160">
    <property type="entry name" value="MFS_DHA3_Transporter"/>
</dbReference>
<dbReference type="PROSITE" id="PS50850">
    <property type="entry name" value="MFS"/>
    <property type="match status" value="1"/>
</dbReference>
<evidence type="ECO:0000256" key="1">
    <source>
        <dbReference type="ARBA" id="ARBA00004141"/>
    </source>
</evidence>
<feature type="transmembrane region" description="Helical" evidence="5">
    <location>
        <begin position="281"/>
        <end position="313"/>
    </location>
</feature>
<reference evidence="7 8" key="1">
    <citation type="submission" date="2019-08" db="EMBL/GenBank/DDBJ databases">
        <title>Complete genome sequence of Candidatus Uab amorphum.</title>
        <authorList>
            <person name="Shiratori T."/>
            <person name="Suzuki S."/>
            <person name="Kakizawa Y."/>
            <person name="Ishida K."/>
        </authorList>
    </citation>
    <scope>NUCLEOTIDE SEQUENCE [LARGE SCALE GENOMIC DNA]</scope>
    <source>
        <strain evidence="7 8">SRT547</strain>
    </source>
</reference>
<keyword evidence="8" id="KW-1185">Reference proteome</keyword>
<feature type="transmembrane region" description="Helical" evidence="5">
    <location>
        <begin position="166"/>
        <end position="184"/>
    </location>
</feature>
<dbReference type="KEGG" id="uam:UABAM_00413"/>
<accession>A0A5S9IJ89</accession>
<feature type="transmembrane region" description="Helical" evidence="5">
    <location>
        <begin position="72"/>
        <end position="93"/>
    </location>
</feature>
<evidence type="ECO:0000313" key="8">
    <source>
        <dbReference type="Proteomes" id="UP000326354"/>
    </source>
</evidence>
<feature type="transmembrane region" description="Helical" evidence="5">
    <location>
        <begin position="39"/>
        <end position="60"/>
    </location>
</feature>
<name>A0A5S9IJ89_UABAM</name>
<dbReference type="Gene3D" id="1.20.1250.20">
    <property type="entry name" value="MFS general substrate transporter like domains"/>
    <property type="match status" value="1"/>
</dbReference>
<sequence>MNQNLSANIWKYYIFKTLHFSIGISIPTLVLFWQDRGLSMTQIMVLQTIFSLILLVLEIPSGYFADLFGRKISLILGGVCFFASFTIYCFSYHFYQFVIAETVIAMGLSLTSGADSALLYDTLKELDREDEYQKIWGNAMFYATTISAGFNILGGFLAAWGLRVPIIATAIMLFFMIPTALSFVEPPRSKIIVKKGYLRELLSIVKLHAISHKQIRSLLFFCAIVVCFYHSVLWLYQPYFKHTGVQLQYYGIIFALYNVFAGIVAKYSYRLERTLGMRLSLLMLMPILMLSSLAMGIWAVSFSFLFTLGHQFVRGFSQVVFSDYLNRLVPSDIRATMISVQSMISRLVYALFLTFIGMVTDKFGVQTSFYYIAISACIAGGVAIFAVWYSGLLQNKSHA</sequence>
<dbReference type="GO" id="GO:0016020">
    <property type="term" value="C:membrane"/>
    <property type="evidence" value="ECO:0007669"/>
    <property type="project" value="UniProtKB-SubCell"/>
</dbReference>
<feature type="domain" description="Major facilitator superfamily (MFS) profile" evidence="6">
    <location>
        <begin position="1"/>
        <end position="391"/>
    </location>
</feature>
<gene>
    <name evidence="7" type="ORF">UABAM_00413</name>
</gene>
<feature type="transmembrane region" description="Helical" evidence="5">
    <location>
        <begin position="368"/>
        <end position="389"/>
    </location>
</feature>
<feature type="transmembrane region" description="Helical" evidence="5">
    <location>
        <begin position="249"/>
        <end position="269"/>
    </location>
</feature>
<dbReference type="PANTHER" id="PTHR23530">
    <property type="entry name" value="TRANSPORT PROTEIN-RELATED"/>
    <property type="match status" value="1"/>
</dbReference>
<feature type="transmembrane region" description="Helical" evidence="5">
    <location>
        <begin position="141"/>
        <end position="160"/>
    </location>
</feature>
<proteinExistence type="predicted"/>